<comment type="caution">
    <text evidence="10">The sequence shown here is derived from an EMBL/GenBank/DDBJ whole genome shotgun (WGS) entry which is preliminary data.</text>
</comment>
<dbReference type="SUPFAM" id="SSF74863">
    <property type="entry name" value="Thiol:disulfide interchange protein DsbD, N-terminal domain (DsbD-alpha)"/>
    <property type="match status" value="1"/>
</dbReference>
<accession>A0ABP7WXY3</accession>
<name>A0ABP7WXY3_9GAMM</name>
<keyword evidence="3" id="KW-0201">Cytochrome c-type biogenesis</keyword>
<evidence type="ECO:0000256" key="5">
    <source>
        <dbReference type="ARBA" id="ARBA00023136"/>
    </source>
</evidence>
<dbReference type="SUPFAM" id="SSF52833">
    <property type="entry name" value="Thioredoxin-like"/>
    <property type="match status" value="1"/>
</dbReference>
<dbReference type="InterPro" id="IPR035671">
    <property type="entry name" value="DsbD_gamma"/>
</dbReference>
<dbReference type="CDD" id="cd02953">
    <property type="entry name" value="DsbDgamma"/>
    <property type="match status" value="1"/>
</dbReference>
<feature type="domain" description="Thiol:disulfide interchange protein DsbD N-terminal" evidence="9">
    <location>
        <begin position="36"/>
        <end position="148"/>
    </location>
</feature>
<evidence type="ECO:0000259" key="9">
    <source>
        <dbReference type="Pfam" id="PF11412"/>
    </source>
</evidence>
<evidence type="ECO:0000313" key="10">
    <source>
        <dbReference type="EMBL" id="GAA4099044.1"/>
    </source>
</evidence>
<dbReference type="Pfam" id="PF02683">
    <property type="entry name" value="DsbD_TM"/>
    <property type="match status" value="1"/>
</dbReference>
<dbReference type="EMBL" id="BAABDM010000004">
    <property type="protein sequence ID" value="GAA4099044.1"/>
    <property type="molecule type" value="Genomic_DNA"/>
</dbReference>
<reference evidence="11" key="1">
    <citation type="journal article" date="2019" name="Int. J. Syst. Evol. Microbiol.">
        <title>The Global Catalogue of Microorganisms (GCM) 10K type strain sequencing project: providing services to taxonomists for standard genome sequencing and annotation.</title>
        <authorList>
            <consortium name="The Broad Institute Genomics Platform"/>
            <consortium name="The Broad Institute Genome Sequencing Center for Infectious Disease"/>
            <person name="Wu L."/>
            <person name="Ma J."/>
        </authorList>
    </citation>
    <scope>NUCLEOTIDE SEQUENCE [LARGE SCALE GENOMIC DNA]</scope>
    <source>
        <strain evidence="11">JCM 17304</strain>
    </source>
</reference>
<evidence type="ECO:0000256" key="1">
    <source>
        <dbReference type="ARBA" id="ARBA00004141"/>
    </source>
</evidence>
<feature type="signal peptide" evidence="7">
    <location>
        <begin position="1"/>
        <end position="19"/>
    </location>
</feature>
<dbReference type="InterPro" id="IPR003834">
    <property type="entry name" value="Cyt_c_assmbl_TM_dom"/>
</dbReference>
<keyword evidence="5 6" id="KW-0472">Membrane</keyword>
<feature type="transmembrane region" description="Helical" evidence="6">
    <location>
        <begin position="184"/>
        <end position="208"/>
    </location>
</feature>
<dbReference type="PANTHER" id="PTHR32234:SF3">
    <property type="entry name" value="SUPPRESSION OF COPPER SENSITIVITY PROTEIN"/>
    <property type="match status" value="1"/>
</dbReference>
<dbReference type="InterPro" id="IPR028250">
    <property type="entry name" value="DsbDN"/>
</dbReference>
<dbReference type="Gene3D" id="2.60.40.1250">
    <property type="entry name" value="Thiol:disulfide interchange protein DsbD, N-terminal domain"/>
    <property type="match status" value="1"/>
</dbReference>
<dbReference type="Proteomes" id="UP001500392">
    <property type="component" value="Unassembled WGS sequence"/>
</dbReference>
<dbReference type="InterPro" id="IPR036249">
    <property type="entry name" value="Thioredoxin-like_sf"/>
</dbReference>
<feature type="chain" id="PRO_5047436717" evidence="7">
    <location>
        <begin position="20"/>
        <end position="571"/>
    </location>
</feature>
<feature type="domain" description="Cytochrome C biogenesis protein transmembrane" evidence="8">
    <location>
        <begin position="185"/>
        <end position="395"/>
    </location>
</feature>
<sequence>MKPLLLSLILLIFGTSAQAVDFLNTPPQTFGDSPPSFLPVEQAYQSELIWNNNELLIGWKIAEGYYLYRERFQLSAMAGTKSLPLTSRLEAGKLKQDPYFGETEVYYHNTSITVSGLPQDQVSTLSITSQGCADAGLCYPPQTQHYRVNPSDQTFQQIDQRPITPSANPIATTFSAGADENQSLWVILIFAALGGAILNLMPCVFPVLGLKVLSFANARSGSPANHGLVYSAGVVLSFIVVAAVLITLQQAGQAIGWGFQLQTPWFVALLASLFFVLSLNLLGLFEIGGSWMNIGGDLSRQSGYSGSFFTGVLATVVASPCTAPFMGTAVGFAASQTPAISLLVFAAIGVGMALPVLLLTLYPAALRRLPKPGEWMVTLRQLLAFPLLATAIWLSWVVGRQTGANGMAAILLAWLLIGFALWLYEHGRLAKIIAVTIAIGALATMVTNLNKPVERPEALTGFDRSIIHELRAGGQNVFLDVTADWCITCAANEALVLHTDTVRAAFILHNVHYVTADWTRYDPAITQLLADYQRNGIPLYVYYPADLSAAPIILPQVLTKSIVLELLNKPL</sequence>
<evidence type="ECO:0000256" key="3">
    <source>
        <dbReference type="ARBA" id="ARBA00022748"/>
    </source>
</evidence>
<keyword evidence="11" id="KW-1185">Reference proteome</keyword>
<dbReference type="InterPro" id="IPR036929">
    <property type="entry name" value="DsbDN_sf"/>
</dbReference>
<dbReference type="RefSeq" id="WP_344936541.1">
    <property type="nucleotide sequence ID" value="NZ_BAABDM010000004.1"/>
</dbReference>
<keyword evidence="4 6" id="KW-1133">Transmembrane helix</keyword>
<evidence type="ECO:0000256" key="4">
    <source>
        <dbReference type="ARBA" id="ARBA00022989"/>
    </source>
</evidence>
<evidence type="ECO:0000259" key="8">
    <source>
        <dbReference type="Pfam" id="PF02683"/>
    </source>
</evidence>
<evidence type="ECO:0000256" key="6">
    <source>
        <dbReference type="SAM" id="Phobius"/>
    </source>
</evidence>
<keyword evidence="7" id="KW-0732">Signal</keyword>
<protein>
    <submittedName>
        <fullName evidence="10">Protein-disulfide reductase DsbD</fullName>
    </submittedName>
</protein>
<feature type="transmembrane region" description="Helical" evidence="6">
    <location>
        <begin position="340"/>
        <end position="365"/>
    </location>
</feature>
<dbReference type="Pfam" id="PF11412">
    <property type="entry name" value="DsbD_N"/>
    <property type="match status" value="1"/>
</dbReference>
<evidence type="ECO:0000256" key="2">
    <source>
        <dbReference type="ARBA" id="ARBA00022692"/>
    </source>
</evidence>
<comment type="subcellular location">
    <subcellularLocation>
        <location evidence="1">Membrane</location>
        <topology evidence="1">Multi-pass membrane protein</topology>
    </subcellularLocation>
</comment>
<organism evidence="10 11">
    <name type="scientific">Zhongshania borealis</name>
    <dbReference type="NCBI Taxonomy" id="889488"/>
    <lineage>
        <taxon>Bacteria</taxon>
        <taxon>Pseudomonadati</taxon>
        <taxon>Pseudomonadota</taxon>
        <taxon>Gammaproteobacteria</taxon>
        <taxon>Cellvibrionales</taxon>
        <taxon>Spongiibacteraceae</taxon>
        <taxon>Zhongshania</taxon>
    </lineage>
</organism>
<keyword evidence="2 6" id="KW-0812">Transmembrane</keyword>
<dbReference type="Gene3D" id="3.40.30.10">
    <property type="entry name" value="Glutaredoxin"/>
    <property type="match status" value="1"/>
</dbReference>
<feature type="transmembrane region" description="Helical" evidence="6">
    <location>
        <begin position="266"/>
        <end position="287"/>
    </location>
</feature>
<feature type="transmembrane region" description="Helical" evidence="6">
    <location>
        <begin position="429"/>
        <end position="449"/>
    </location>
</feature>
<proteinExistence type="predicted"/>
<evidence type="ECO:0000313" key="11">
    <source>
        <dbReference type="Proteomes" id="UP001500392"/>
    </source>
</evidence>
<feature type="transmembrane region" description="Helical" evidence="6">
    <location>
        <begin position="377"/>
        <end position="398"/>
    </location>
</feature>
<feature type="transmembrane region" description="Helical" evidence="6">
    <location>
        <begin position="404"/>
        <end position="424"/>
    </location>
</feature>
<gene>
    <name evidence="10" type="ORF">GCM10022414_25260</name>
</gene>
<evidence type="ECO:0000256" key="7">
    <source>
        <dbReference type="SAM" id="SignalP"/>
    </source>
</evidence>
<dbReference type="PANTHER" id="PTHR32234">
    <property type="entry name" value="THIOL:DISULFIDE INTERCHANGE PROTEIN DSBD"/>
    <property type="match status" value="1"/>
</dbReference>
<dbReference type="Pfam" id="PF13899">
    <property type="entry name" value="Thioredoxin_7"/>
    <property type="match status" value="1"/>
</dbReference>
<feature type="transmembrane region" description="Helical" evidence="6">
    <location>
        <begin position="308"/>
        <end position="334"/>
    </location>
</feature>
<feature type="transmembrane region" description="Helical" evidence="6">
    <location>
        <begin position="228"/>
        <end position="246"/>
    </location>
</feature>